<name>A6HML4_RAT</name>
<dbReference type="Proteomes" id="UP000234681">
    <property type="component" value="Chromosome 3"/>
</dbReference>
<evidence type="ECO:0000313" key="1">
    <source>
        <dbReference type="EMBL" id="EDL79265.1"/>
    </source>
</evidence>
<accession>A6HML4</accession>
<reference evidence="2" key="1">
    <citation type="submission" date="2005-09" db="EMBL/GenBank/DDBJ databases">
        <authorList>
            <person name="Mural R.J."/>
            <person name="Li P.W."/>
            <person name="Adams M.D."/>
            <person name="Amanatides P.G."/>
            <person name="Baden-Tillson H."/>
            <person name="Barnstead M."/>
            <person name="Chin S.H."/>
            <person name="Dew I."/>
            <person name="Evans C.A."/>
            <person name="Ferriera S."/>
            <person name="Flanigan M."/>
            <person name="Fosler C."/>
            <person name="Glodek A."/>
            <person name="Gu Z."/>
            <person name="Holt R.A."/>
            <person name="Jennings D."/>
            <person name="Kraft C.L."/>
            <person name="Lu F."/>
            <person name="Nguyen T."/>
            <person name="Nusskern D.R."/>
            <person name="Pfannkoch C.M."/>
            <person name="Sitter C."/>
            <person name="Sutton G.G."/>
            <person name="Venter J.C."/>
            <person name="Wang Z."/>
            <person name="Woodage T."/>
            <person name="Zheng X.H."/>
            <person name="Zhong F."/>
        </authorList>
    </citation>
    <scope>NUCLEOTIDE SEQUENCE [LARGE SCALE GENOMIC DNA]</scope>
    <source>
        <strain>BN</strain>
        <strain evidence="2">Sprague-Dawley</strain>
    </source>
</reference>
<gene>
    <name evidence="1" type="ORF">rCG_26641</name>
</gene>
<protein>
    <submittedName>
        <fullName evidence="1">RCG26641</fullName>
    </submittedName>
</protein>
<sequence length="36" mass="4206">MVFAMDSWFSMRITDSFISPRLPDPRMSVQPIFPCV</sequence>
<proteinExistence type="predicted"/>
<dbReference type="AlphaFoldDB" id="A6HML4"/>
<organism evidence="1 2">
    <name type="scientific">Rattus norvegicus</name>
    <name type="common">Rat</name>
    <dbReference type="NCBI Taxonomy" id="10116"/>
    <lineage>
        <taxon>Eukaryota</taxon>
        <taxon>Metazoa</taxon>
        <taxon>Chordata</taxon>
        <taxon>Craniata</taxon>
        <taxon>Vertebrata</taxon>
        <taxon>Euteleostomi</taxon>
        <taxon>Mammalia</taxon>
        <taxon>Eutheria</taxon>
        <taxon>Euarchontoglires</taxon>
        <taxon>Glires</taxon>
        <taxon>Rodentia</taxon>
        <taxon>Myomorpha</taxon>
        <taxon>Muroidea</taxon>
        <taxon>Muridae</taxon>
        <taxon>Murinae</taxon>
        <taxon>Rattus</taxon>
    </lineage>
</organism>
<dbReference type="EMBL" id="CH473949">
    <property type="protein sequence ID" value="EDL79265.1"/>
    <property type="molecule type" value="Genomic_DNA"/>
</dbReference>
<evidence type="ECO:0000313" key="2">
    <source>
        <dbReference type="Proteomes" id="UP000234681"/>
    </source>
</evidence>